<reference evidence="2 3" key="1">
    <citation type="journal article" date="2014" name="Int. J. Syst. Evol. Microbiol.">
        <title>Arthrobacter pityocampae sp. nov., isolated from Thaumetopoea pityocampa (Lep., Thaumetopoeidae).</title>
        <authorList>
            <person name="Ince I.A."/>
            <person name="Demirbag Z."/>
            <person name="Kati H."/>
        </authorList>
    </citation>
    <scope>NUCLEOTIDE SEQUENCE [LARGE SCALE GENOMIC DNA]</scope>
    <source>
        <strain evidence="2 3">Tp2</strain>
    </source>
</reference>
<evidence type="ECO:0000313" key="3">
    <source>
        <dbReference type="Proteomes" id="UP000239297"/>
    </source>
</evidence>
<dbReference type="PROSITE" id="PS51257">
    <property type="entry name" value="PROKAR_LIPOPROTEIN"/>
    <property type="match status" value="1"/>
</dbReference>
<proteinExistence type="predicted"/>
<organism evidence="2 3">
    <name type="scientific">Arthrobacter pityocampae</name>
    <dbReference type="NCBI Taxonomy" id="547334"/>
    <lineage>
        <taxon>Bacteria</taxon>
        <taxon>Bacillati</taxon>
        <taxon>Actinomycetota</taxon>
        <taxon>Actinomycetes</taxon>
        <taxon>Micrococcales</taxon>
        <taxon>Micrococcaceae</taxon>
        <taxon>Arthrobacter</taxon>
    </lineage>
</organism>
<gene>
    <name evidence="2" type="ORF">C4K88_13660</name>
</gene>
<accession>A0A2S5IW44</accession>
<name>A0A2S5IW44_9MICC</name>
<evidence type="ECO:0000256" key="1">
    <source>
        <dbReference type="SAM" id="MobiDB-lite"/>
    </source>
</evidence>
<evidence type="ECO:0008006" key="4">
    <source>
        <dbReference type="Google" id="ProtNLM"/>
    </source>
</evidence>
<evidence type="ECO:0000313" key="2">
    <source>
        <dbReference type="EMBL" id="PPB48757.1"/>
    </source>
</evidence>
<comment type="caution">
    <text evidence="2">The sequence shown here is derived from an EMBL/GenBank/DDBJ whole genome shotgun (WGS) entry which is preliminary data.</text>
</comment>
<feature type="compositionally biased region" description="Pro residues" evidence="1">
    <location>
        <begin position="33"/>
        <end position="42"/>
    </location>
</feature>
<dbReference type="Proteomes" id="UP000239297">
    <property type="component" value="Unassembled WGS sequence"/>
</dbReference>
<keyword evidence="3" id="KW-1185">Reference proteome</keyword>
<dbReference type="EMBL" id="PRKW01000005">
    <property type="protein sequence ID" value="PPB48757.1"/>
    <property type="molecule type" value="Genomic_DNA"/>
</dbReference>
<dbReference type="AlphaFoldDB" id="A0A2S5IW44"/>
<feature type="region of interest" description="Disordered" evidence="1">
    <location>
        <begin position="28"/>
        <end position="48"/>
    </location>
</feature>
<sequence>MVNEVKGGPRRSLLAGTLLMVLAVAGCSGPPESTQPPQPPPSTGTADTAGEDVYITAYTWHDNTPPGSPIISNPVLHRTAGGTGTYDDPVTVAVGHSLETGEDVLDYPAGTRLYVPDVRRYFIVEDTCGNGDEPEDGPCHTGAEEFGDASVWLDLWIGGEEESEDFAHECAREVTGVRTVVFDPADDYVVAEGDGVIHDGECDAGYGDDLIKW</sequence>
<protein>
    <recommendedName>
        <fullName evidence="4">Lipoprotein</fullName>
    </recommendedName>
</protein>